<dbReference type="Gene3D" id="3.30.1520.10">
    <property type="entry name" value="Phox-like domain"/>
    <property type="match status" value="1"/>
</dbReference>
<reference evidence="2" key="1">
    <citation type="submission" date="2025-08" db="UniProtKB">
        <authorList>
            <consortium name="RefSeq"/>
        </authorList>
    </citation>
    <scope>IDENTIFICATION</scope>
    <source>
        <tissue evidence="2">Muscle</tissue>
    </source>
</reference>
<dbReference type="PANTHER" id="PTHR22775">
    <property type="entry name" value="SORTING NEXIN"/>
    <property type="match status" value="1"/>
</dbReference>
<protein>
    <submittedName>
        <fullName evidence="2">Sorting nexin-25-like</fullName>
    </submittedName>
</protein>
<dbReference type="PANTHER" id="PTHR22775:SF48">
    <property type="entry name" value="SORTING NEXIN-25"/>
    <property type="match status" value="1"/>
</dbReference>
<keyword evidence="1" id="KW-1185">Reference proteome</keyword>
<evidence type="ECO:0000313" key="1">
    <source>
        <dbReference type="Proteomes" id="UP000504611"/>
    </source>
</evidence>
<evidence type="ECO:0000313" key="2">
    <source>
        <dbReference type="RefSeq" id="XP_010785304.1"/>
    </source>
</evidence>
<accession>A0A6I9P498</accession>
<feature type="non-terminal residue" evidence="2">
    <location>
        <position position="81"/>
    </location>
</feature>
<dbReference type="SUPFAM" id="SSF64268">
    <property type="entry name" value="PX domain"/>
    <property type="match status" value="1"/>
</dbReference>
<dbReference type="GO" id="GO:0005768">
    <property type="term" value="C:endosome"/>
    <property type="evidence" value="ECO:0007669"/>
    <property type="project" value="TreeGrafter"/>
</dbReference>
<dbReference type="KEGG" id="ncc:104959141"/>
<proteinExistence type="predicted"/>
<organism evidence="1 2">
    <name type="scientific">Notothenia coriiceps</name>
    <name type="common">black rockcod</name>
    <dbReference type="NCBI Taxonomy" id="8208"/>
    <lineage>
        <taxon>Eukaryota</taxon>
        <taxon>Metazoa</taxon>
        <taxon>Chordata</taxon>
        <taxon>Craniata</taxon>
        <taxon>Vertebrata</taxon>
        <taxon>Euteleostomi</taxon>
        <taxon>Actinopterygii</taxon>
        <taxon>Neopterygii</taxon>
        <taxon>Teleostei</taxon>
        <taxon>Neoteleostei</taxon>
        <taxon>Acanthomorphata</taxon>
        <taxon>Eupercaria</taxon>
        <taxon>Perciformes</taxon>
        <taxon>Notothenioidei</taxon>
        <taxon>Nototheniidae</taxon>
        <taxon>Notothenia</taxon>
    </lineage>
</organism>
<dbReference type="GO" id="GO:0035091">
    <property type="term" value="F:phosphatidylinositol binding"/>
    <property type="evidence" value="ECO:0007669"/>
    <property type="project" value="InterPro"/>
</dbReference>
<dbReference type="Proteomes" id="UP000504611">
    <property type="component" value="Unplaced"/>
</dbReference>
<name>A0A6I9P498_9TELE</name>
<sequence length="81" mass="9419">MEKEHGELQQHISRTDWWCENLGHWRATITTAEAAAEEGGETVASYSVCVSLVEIEEMANSRWNVQRKLTEFQMLHRKLTE</sequence>
<dbReference type="AlphaFoldDB" id="A0A6I9P498"/>
<dbReference type="InterPro" id="IPR036871">
    <property type="entry name" value="PX_dom_sf"/>
</dbReference>
<dbReference type="GeneID" id="104959141"/>
<dbReference type="RefSeq" id="XP_010785304.1">
    <property type="nucleotide sequence ID" value="XM_010787002.1"/>
</dbReference>
<gene>
    <name evidence="2" type="primary">LOC104959141</name>
</gene>
<dbReference type="OrthoDB" id="120967at2759"/>